<dbReference type="InterPro" id="IPR028987">
    <property type="entry name" value="ATP_synth_B-like_membr_sf"/>
</dbReference>
<evidence type="ECO:0000313" key="15">
    <source>
        <dbReference type="EMBL" id="SVA66203.1"/>
    </source>
</evidence>
<dbReference type="AlphaFoldDB" id="A0A381XPN2"/>
<evidence type="ECO:0000256" key="11">
    <source>
        <dbReference type="ARBA" id="ARBA00023136"/>
    </source>
</evidence>
<evidence type="ECO:0000256" key="5">
    <source>
        <dbReference type="ARBA" id="ARBA00022475"/>
    </source>
</evidence>
<evidence type="ECO:0000256" key="13">
    <source>
        <dbReference type="ARBA" id="ARBA00025198"/>
    </source>
</evidence>
<dbReference type="GO" id="GO:0012505">
    <property type="term" value="C:endomembrane system"/>
    <property type="evidence" value="ECO:0007669"/>
    <property type="project" value="UniProtKB-SubCell"/>
</dbReference>
<dbReference type="Gene3D" id="1.20.5.620">
    <property type="entry name" value="F1F0 ATP synthase subunit B, membrane domain"/>
    <property type="match status" value="1"/>
</dbReference>
<evidence type="ECO:0000256" key="2">
    <source>
        <dbReference type="ARBA" id="ARBA00004308"/>
    </source>
</evidence>
<dbReference type="NCBIfam" id="TIGR01144">
    <property type="entry name" value="ATP_synt_b"/>
    <property type="match status" value="1"/>
</dbReference>
<dbReference type="SUPFAM" id="SSF81573">
    <property type="entry name" value="F1F0 ATP synthase subunit B, membrane domain"/>
    <property type="match status" value="1"/>
</dbReference>
<organism evidence="15">
    <name type="scientific">marine metagenome</name>
    <dbReference type="NCBI Taxonomy" id="408172"/>
    <lineage>
        <taxon>unclassified sequences</taxon>
        <taxon>metagenomes</taxon>
        <taxon>ecological metagenomes</taxon>
    </lineage>
</organism>
<dbReference type="Pfam" id="PF00430">
    <property type="entry name" value="ATP-synt_B"/>
    <property type="match status" value="1"/>
</dbReference>
<dbReference type="HAMAP" id="MF_01398">
    <property type="entry name" value="ATP_synth_b_bprime"/>
    <property type="match status" value="1"/>
</dbReference>
<dbReference type="EMBL" id="UINC01015781">
    <property type="protein sequence ID" value="SVA66203.1"/>
    <property type="molecule type" value="Genomic_DNA"/>
</dbReference>
<keyword evidence="5" id="KW-1003">Cell membrane</keyword>
<comment type="subcellular location">
    <subcellularLocation>
        <location evidence="2">Endomembrane system</location>
    </subcellularLocation>
    <subcellularLocation>
        <location evidence="1">Membrane</location>
        <topology evidence="1">Single-pass membrane protein</topology>
    </subcellularLocation>
</comment>
<keyword evidence="11 14" id="KW-0472">Membrane</keyword>
<comment type="similarity">
    <text evidence="3">Belongs to the ATPase B chain family.</text>
</comment>
<gene>
    <name evidence="15" type="ORF">METZ01_LOCUS119057</name>
</gene>
<dbReference type="InterPro" id="IPR005864">
    <property type="entry name" value="ATP_synth_F0_bsu_bac"/>
</dbReference>
<accession>A0A381XPN2</accession>
<name>A0A381XPN2_9ZZZZ</name>
<evidence type="ECO:0000256" key="12">
    <source>
        <dbReference type="ARBA" id="ARBA00023310"/>
    </source>
</evidence>
<dbReference type="GO" id="GO:0045259">
    <property type="term" value="C:proton-transporting ATP synthase complex"/>
    <property type="evidence" value="ECO:0007669"/>
    <property type="project" value="UniProtKB-KW"/>
</dbReference>
<evidence type="ECO:0000256" key="8">
    <source>
        <dbReference type="ARBA" id="ARBA00022781"/>
    </source>
</evidence>
<evidence type="ECO:0000256" key="3">
    <source>
        <dbReference type="ARBA" id="ARBA00005513"/>
    </source>
</evidence>
<evidence type="ECO:0008006" key="16">
    <source>
        <dbReference type="Google" id="ProtNLM"/>
    </source>
</evidence>
<proteinExistence type="inferred from homology"/>
<evidence type="ECO:0000256" key="4">
    <source>
        <dbReference type="ARBA" id="ARBA00022448"/>
    </source>
</evidence>
<dbReference type="GO" id="GO:0015986">
    <property type="term" value="P:proton motive force-driven ATP synthesis"/>
    <property type="evidence" value="ECO:0007669"/>
    <property type="project" value="InterPro"/>
</dbReference>
<dbReference type="CDD" id="cd06503">
    <property type="entry name" value="ATP-synt_Fo_b"/>
    <property type="match status" value="1"/>
</dbReference>
<evidence type="ECO:0000256" key="6">
    <source>
        <dbReference type="ARBA" id="ARBA00022547"/>
    </source>
</evidence>
<feature type="transmembrane region" description="Helical" evidence="14">
    <location>
        <begin position="6"/>
        <end position="26"/>
    </location>
</feature>
<dbReference type="NCBIfam" id="NF004411">
    <property type="entry name" value="PRK05759.1-2"/>
    <property type="match status" value="1"/>
</dbReference>
<keyword evidence="10" id="KW-0406">Ion transport</keyword>
<comment type="function">
    <text evidence="13">F(1)F(0) ATP synthase produces ATP from ADP in the presence of a proton or sodium gradient. F-type ATPases consist of two structural domains, F(1) containing the extramembraneous catalytic core and F(0) containing the membrane proton channel, linked together by a central stalk and a peripheral stalk. During catalysis, ATP synthesis in the catalytic domain of F(1) is coupled via a rotary mechanism of the central stalk subunits to proton translocation.</text>
</comment>
<protein>
    <recommendedName>
        <fullName evidence="16">ATP synthase F0 subunit B</fullName>
    </recommendedName>
</protein>
<dbReference type="GO" id="GO:0046961">
    <property type="term" value="F:proton-transporting ATPase activity, rotational mechanism"/>
    <property type="evidence" value="ECO:0007669"/>
    <property type="project" value="TreeGrafter"/>
</dbReference>
<keyword evidence="8" id="KW-0375">Hydrogen ion transport</keyword>
<dbReference type="PANTHER" id="PTHR33445:SF1">
    <property type="entry name" value="ATP SYNTHASE SUBUNIT B"/>
    <property type="match status" value="1"/>
</dbReference>
<evidence type="ECO:0000256" key="9">
    <source>
        <dbReference type="ARBA" id="ARBA00022989"/>
    </source>
</evidence>
<dbReference type="InterPro" id="IPR050059">
    <property type="entry name" value="ATP_synthase_B_chain"/>
</dbReference>
<evidence type="ECO:0000256" key="7">
    <source>
        <dbReference type="ARBA" id="ARBA00022692"/>
    </source>
</evidence>
<keyword evidence="9 14" id="KW-1133">Transmembrane helix</keyword>
<keyword evidence="6" id="KW-0138">CF(0)</keyword>
<evidence type="ECO:0000256" key="1">
    <source>
        <dbReference type="ARBA" id="ARBA00004167"/>
    </source>
</evidence>
<dbReference type="InterPro" id="IPR002146">
    <property type="entry name" value="ATP_synth_b/b'su_bac/chlpt"/>
</dbReference>
<reference evidence="15" key="1">
    <citation type="submission" date="2018-05" db="EMBL/GenBank/DDBJ databases">
        <authorList>
            <person name="Lanie J.A."/>
            <person name="Ng W.-L."/>
            <person name="Kazmierczak K.M."/>
            <person name="Andrzejewski T.M."/>
            <person name="Davidsen T.M."/>
            <person name="Wayne K.J."/>
            <person name="Tettelin H."/>
            <person name="Glass J.I."/>
            <person name="Rusch D."/>
            <person name="Podicherti R."/>
            <person name="Tsui H.-C.T."/>
            <person name="Winkler M.E."/>
        </authorList>
    </citation>
    <scope>NUCLEOTIDE SEQUENCE</scope>
</reference>
<sequence>MNFNYTLIGQLLAFVLFVWFCMRFIWPQLLAVLEEREKEISEGLSAASEGRRELEEAGVKREQILTEAKKEAADLLSQANQRATQVIDEAKTLAQSEAEKIKVSAQKDLDQSAKRTKEELRSEVAALAIAGAEKILGSEIDEKKHAGLLEEISKEL</sequence>
<keyword evidence="12" id="KW-0066">ATP synthesis</keyword>
<keyword evidence="4" id="KW-0813">Transport</keyword>
<evidence type="ECO:0000256" key="10">
    <source>
        <dbReference type="ARBA" id="ARBA00023065"/>
    </source>
</evidence>
<keyword evidence="7 14" id="KW-0812">Transmembrane</keyword>
<evidence type="ECO:0000256" key="14">
    <source>
        <dbReference type="SAM" id="Phobius"/>
    </source>
</evidence>
<dbReference type="PANTHER" id="PTHR33445">
    <property type="entry name" value="ATP SYNTHASE SUBUNIT B', CHLOROPLASTIC"/>
    <property type="match status" value="1"/>
</dbReference>